<gene>
    <name evidence="7" type="primary">AB9B</name>
    <name evidence="7" type="ORF">TR117348</name>
</gene>
<feature type="transmembrane region" description="Helical" evidence="5">
    <location>
        <begin position="222"/>
        <end position="240"/>
    </location>
</feature>
<name>A0A0X3PMP1_SCHSO</name>
<dbReference type="Pfam" id="PF00664">
    <property type="entry name" value="ABC_membrane"/>
    <property type="match status" value="1"/>
</dbReference>
<reference evidence="7" key="1">
    <citation type="submission" date="2016-01" db="EMBL/GenBank/DDBJ databases">
        <title>Reference transcriptome for the parasite Schistocephalus solidus: insights into the molecular evolution of parasitism.</title>
        <authorList>
            <person name="Hebert F.O."/>
            <person name="Grambauer S."/>
            <person name="Barber I."/>
            <person name="Landry C.R."/>
            <person name="Aubin-Horth N."/>
        </authorList>
    </citation>
    <scope>NUCLEOTIDE SEQUENCE</scope>
</reference>
<evidence type="ECO:0000256" key="3">
    <source>
        <dbReference type="ARBA" id="ARBA00022989"/>
    </source>
</evidence>
<evidence type="ECO:0000259" key="6">
    <source>
        <dbReference type="PROSITE" id="PS50929"/>
    </source>
</evidence>
<dbReference type="AlphaFoldDB" id="A0A0X3PMP1"/>
<dbReference type="EMBL" id="GEEE01010030">
    <property type="protein sequence ID" value="JAP53195.1"/>
    <property type="molecule type" value="Transcribed_RNA"/>
</dbReference>
<evidence type="ECO:0000256" key="2">
    <source>
        <dbReference type="ARBA" id="ARBA00022692"/>
    </source>
</evidence>
<dbReference type="GO" id="GO:0140359">
    <property type="term" value="F:ABC-type transporter activity"/>
    <property type="evidence" value="ECO:0007669"/>
    <property type="project" value="InterPro"/>
</dbReference>
<dbReference type="Gene3D" id="1.20.1560.10">
    <property type="entry name" value="ABC transporter type 1, transmembrane domain"/>
    <property type="match status" value="1"/>
</dbReference>
<protein>
    <submittedName>
        <fullName evidence="7">ABC transporter B family member 9</fullName>
    </submittedName>
</protein>
<keyword evidence="2 5" id="KW-0812">Transmembrane</keyword>
<dbReference type="PROSITE" id="PS50929">
    <property type="entry name" value="ABC_TM1F"/>
    <property type="match status" value="1"/>
</dbReference>
<feature type="non-terminal residue" evidence="7">
    <location>
        <position position="241"/>
    </location>
</feature>
<dbReference type="InterPro" id="IPR036640">
    <property type="entry name" value="ABC1_TM_sf"/>
</dbReference>
<dbReference type="GO" id="GO:0016020">
    <property type="term" value="C:membrane"/>
    <property type="evidence" value="ECO:0007669"/>
    <property type="project" value="UniProtKB-SubCell"/>
</dbReference>
<dbReference type="PANTHER" id="PTHR43394">
    <property type="entry name" value="ATP-DEPENDENT PERMEASE MDL1, MITOCHONDRIAL"/>
    <property type="match status" value="1"/>
</dbReference>
<keyword evidence="3 5" id="KW-1133">Transmembrane helix</keyword>
<accession>A0A0X3PMP1</accession>
<comment type="subcellular location">
    <subcellularLocation>
        <location evidence="1">Membrane</location>
        <topology evidence="1">Multi-pass membrane protein</topology>
    </subcellularLocation>
</comment>
<proteinExistence type="predicted"/>
<dbReference type="InterPro" id="IPR011527">
    <property type="entry name" value="ABC1_TM_dom"/>
</dbReference>
<dbReference type="InterPro" id="IPR039421">
    <property type="entry name" value="Type_1_exporter"/>
</dbReference>
<evidence type="ECO:0000256" key="1">
    <source>
        <dbReference type="ARBA" id="ARBA00004141"/>
    </source>
</evidence>
<feature type="domain" description="ABC transmembrane type-1" evidence="6">
    <location>
        <begin position="79"/>
        <end position="241"/>
    </location>
</feature>
<dbReference type="SUPFAM" id="SSF90123">
    <property type="entry name" value="ABC transporter transmembrane region"/>
    <property type="match status" value="1"/>
</dbReference>
<dbReference type="GO" id="GO:0005524">
    <property type="term" value="F:ATP binding"/>
    <property type="evidence" value="ECO:0007669"/>
    <property type="project" value="InterPro"/>
</dbReference>
<feature type="transmembrane region" description="Helical" evidence="5">
    <location>
        <begin position="75"/>
        <end position="100"/>
    </location>
</feature>
<keyword evidence="4 5" id="KW-0472">Membrane</keyword>
<evidence type="ECO:0000313" key="7">
    <source>
        <dbReference type="EMBL" id="JAP53195.1"/>
    </source>
</evidence>
<feature type="non-terminal residue" evidence="7">
    <location>
        <position position="1"/>
    </location>
</feature>
<evidence type="ECO:0000256" key="4">
    <source>
        <dbReference type="ARBA" id="ARBA00023136"/>
    </source>
</evidence>
<feature type="transmembrane region" description="Helical" evidence="5">
    <location>
        <begin position="124"/>
        <end position="145"/>
    </location>
</feature>
<organism evidence="7">
    <name type="scientific">Schistocephalus solidus</name>
    <name type="common">Tapeworm</name>
    <dbReference type="NCBI Taxonomy" id="70667"/>
    <lineage>
        <taxon>Eukaryota</taxon>
        <taxon>Metazoa</taxon>
        <taxon>Spiralia</taxon>
        <taxon>Lophotrochozoa</taxon>
        <taxon>Platyhelminthes</taxon>
        <taxon>Cestoda</taxon>
        <taxon>Eucestoda</taxon>
        <taxon>Diphyllobothriidea</taxon>
        <taxon>Diphyllobothriidae</taxon>
        <taxon>Schistocephalus</taxon>
    </lineage>
</organism>
<sequence length="241" mass="27067">LDLLKSAFTSNFFRRKMKSNGNREVKLKLDDELEIASLESGKSLFDTSDYDYSEDKALKKLTYFRLLRFATRMEILLFAIGIISSAGLGSLFPLSMALFADMVDDMIRHLFFNAAKLIEEQIPLFVQLAVVSLVLGFIQMFCLNLSSRRQGQRIRLLFFQSLLRQDASWYDSQASGSLISLISTSVPQIQAGLGNRVGSFVRDFVLFVGCLIMSYIKGWKLALVASSMIPLIIISFAVLGL</sequence>
<evidence type="ECO:0000256" key="5">
    <source>
        <dbReference type="SAM" id="Phobius"/>
    </source>
</evidence>